<evidence type="ECO:0000313" key="1">
    <source>
        <dbReference type="EMBL" id="AKL88215.1"/>
    </source>
</evidence>
<name>A0A0K0NKI9_9CAUD</name>
<evidence type="ECO:0000313" key="2">
    <source>
        <dbReference type="Proteomes" id="UP000204451"/>
    </source>
</evidence>
<dbReference type="EMBL" id="KR063279">
    <property type="protein sequence ID" value="AKL88215.1"/>
    <property type="molecule type" value="Genomic_DNA"/>
</dbReference>
<dbReference type="OrthoDB" id="21611at10239"/>
<sequence>MTDLTASEKFFRTDNHPVPLTRDGHQGYDPATGVLTDEGAAEIASALTILFAASWTMAEQKGFHESERGFPEEVALMHSELSEALESYRNGEPFIWYRDKNHPDEQFNVSINSDGDLLKPEGISSEFTDVIIRIGDSVGGDISKIGEQILSLINKNRYNGTRPYKHGKVC</sequence>
<dbReference type="Proteomes" id="UP000204451">
    <property type="component" value="Segment"/>
</dbReference>
<dbReference type="GeneID" id="26516909"/>
<proteinExistence type="predicted"/>
<dbReference type="KEGG" id="vg:26516909"/>
<reference evidence="1 2" key="1">
    <citation type="journal article" date="2015" name="PLoS ONE">
        <title>Lysis to Kill: Evaluation of the Lytic Abilities, and Genomics of Nine Bacteriophages Infective for Gordonia spp. and Their Potential Use in Activated Sludge Foam Biocontrol.</title>
        <authorList>
            <person name="Dyson Z.A."/>
            <person name="Tucci J."/>
            <person name="Seviour R.J."/>
            <person name="Petrovski S."/>
        </authorList>
    </citation>
    <scope>NUCLEOTIDE SEQUENCE [LARGE SCALE GENOMIC DNA]</scope>
</reference>
<gene>
    <name evidence="1" type="ORF">GMA3_38</name>
</gene>
<accession>A0A0K0NKI9</accession>
<protein>
    <recommendedName>
        <fullName evidence="3">MazG-like nucleotide pyrophosphohydrolase</fullName>
    </recommendedName>
</protein>
<organism evidence="1 2">
    <name type="scientific">Gordonia phage GMA3</name>
    <dbReference type="NCBI Taxonomy" id="1647284"/>
    <lineage>
        <taxon>Viruses</taxon>
        <taxon>Duplodnaviria</taxon>
        <taxon>Heunggongvirae</taxon>
        <taxon>Uroviricota</taxon>
        <taxon>Caudoviricetes</taxon>
        <taxon>Gamtrevirus</taxon>
        <taxon>Gamtrevirus GMA3</taxon>
    </lineage>
</organism>
<keyword evidence="2" id="KW-1185">Reference proteome</keyword>
<evidence type="ECO:0008006" key="3">
    <source>
        <dbReference type="Google" id="ProtNLM"/>
    </source>
</evidence>
<dbReference type="RefSeq" id="YP_009188606.1">
    <property type="nucleotide sequence ID" value="NC_028668.1"/>
</dbReference>